<evidence type="ECO:0000313" key="1">
    <source>
        <dbReference type="EMBL" id="CEK57060.1"/>
    </source>
</evidence>
<name>A0A0B6YNM1_9EUPU</name>
<reference evidence="1" key="1">
    <citation type="submission" date="2014-12" db="EMBL/GenBank/DDBJ databases">
        <title>Insight into the proteome of Arion vulgaris.</title>
        <authorList>
            <person name="Aradska J."/>
            <person name="Bulat T."/>
            <person name="Smidak R."/>
            <person name="Sarate P."/>
            <person name="Gangsoo J."/>
            <person name="Sialana F."/>
            <person name="Bilban M."/>
            <person name="Lubec G."/>
        </authorList>
    </citation>
    <scope>NUCLEOTIDE SEQUENCE</scope>
    <source>
        <tissue evidence="1">Skin</tissue>
    </source>
</reference>
<sequence>MDVQMLKMDTSDNEIVHAVVLQKFTHHCFIEVISPPICQFVCIFMSNNKI</sequence>
<gene>
    <name evidence="1" type="primary">ORF29194</name>
</gene>
<dbReference type="EMBL" id="HACG01010195">
    <property type="protein sequence ID" value="CEK57060.1"/>
    <property type="molecule type" value="Transcribed_RNA"/>
</dbReference>
<accession>A0A0B6YNM1</accession>
<organism evidence="1">
    <name type="scientific">Arion vulgaris</name>
    <dbReference type="NCBI Taxonomy" id="1028688"/>
    <lineage>
        <taxon>Eukaryota</taxon>
        <taxon>Metazoa</taxon>
        <taxon>Spiralia</taxon>
        <taxon>Lophotrochozoa</taxon>
        <taxon>Mollusca</taxon>
        <taxon>Gastropoda</taxon>
        <taxon>Heterobranchia</taxon>
        <taxon>Euthyneura</taxon>
        <taxon>Panpulmonata</taxon>
        <taxon>Eupulmonata</taxon>
        <taxon>Stylommatophora</taxon>
        <taxon>Helicina</taxon>
        <taxon>Arionoidea</taxon>
        <taxon>Arionidae</taxon>
        <taxon>Arion</taxon>
    </lineage>
</organism>
<dbReference type="AlphaFoldDB" id="A0A0B6YNM1"/>
<proteinExistence type="predicted"/>
<protein>
    <submittedName>
        <fullName evidence="1">Uncharacterized protein</fullName>
    </submittedName>
</protein>